<proteinExistence type="predicted"/>
<feature type="region of interest" description="Disordered" evidence="1">
    <location>
        <begin position="1"/>
        <end position="76"/>
    </location>
</feature>
<gene>
    <name evidence="2" type="ORF">R1sor_000243</name>
</gene>
<evidence type="ECO:0000313" key="3">
    <source>
        <dbReference type="Proteomes" id="UP001633002"/>
    </source>
</evidence>
<reference evidence="2 3" key="1">
    <citation type="submission" date="2024-09" db="EMBL/GenBank/DDBJ databases">
        <title>Chromosome-scale assembly of Riccia sorocarpa.</title>
        <authorList>
            <person name="Paukszto L."/>
        </authorList>
    </citation>
    <scope>NUCLEOTIDE SEQUENCE [LARGE SCALE GENOMIC DNA]</scope>
    <source>
        <strain evidence="2">LP-2024</strain>
        <tissue evidence="2">Aerial parts of the thallus</tissue>
    </source>
</reference>
<protein>
    <submittedName>
        <fullName evidence="2">Uncharacterized protein</fullName>
    </submittedName>
</protein>
<dbReference type="AlphaFoldDB" id="A0ABD3GU89"/>
<dbReference type="EMBL" id="JBJQOH010000006">
    <property type="protein sequence ID" value="KAL3682221.1"/>
    <property type="molecule type" value="Genomic_DNA"/>
</dbReference>
<keyword evidence="3" id="KW-1185">Reference proteome</keyword>
<organism evidence="2 3">
    <name type="scientific">Riccia sorocarpa</name>
    <dbReference type="NCBI Taxonomy" id="122646"/>
    <lineage>
        <taxon>Eukaryota</taxon>
        <taxon>Viridiplantae</taxon>
        <taxon>Streptophyta</taxon>
        <taxon>Embryophyta</taxon>
        <taxon>Marchantiophyta</taxon>
        <taxon>Marchantiopsida</taxon>
        <taxon>Marchantiidae</taxon>
        <taxon>Marchantiales</taxon>
        <taxon>Ricciaceae</taxon>
        <taxon>Riccia</taxon>
    </lineage>
</organism>
<accession>A0ABD3GU89</accession>
<dbReference type="Proteomes" id="UP001633002">
    <property type="component" value="Unassembled WGS sequence"/>
</dbReference>
<evidence type="ECO:0000256" key="1">
    <source>
        <dbReference type="SAM" id="MobiDB-lite"/>
    </source>
</evidence>
<sequence>MKPVGDHQITGDRMASSRSAPEKRINPCCSSNRRKIEPEIPDVPETPAKVVRCSSNSDRSSQEKGKRPFGSTKSFGKSMMRKWSLAGFFKNYQSSEKILRREKHHQDLELNRMVISFGL</sequence>
<name>A0ABD3GU89_9MARC</name>
<evidence type="ECO:0000313" key="2">
    <source>
        <dbReference type="EMBL" id="KAL3682221.1"/>
    </source>
</evidence>
<comment type="caution">
    <text evidence="2">The sequence shown here is derived from an EMBL/GenBank/DDBJ whole genome shotgun (WGS) entry which is preliminary data.</text>
</comment>